<keyword evidence="10" id="KW-0807">Transducer</keyword>
<name>A0A8V0YQ57_CHICK</name>
<protein>
    <recommendedName>
        <fullName evidence="2">phosphoinositide phospholipase C</fullName>
        <ecNumber evidence="2">3.1.4.11</ecNumber>
    </recommendedName>
</protein>
<evidence type="ECO:0000259" key="12">
    <source>
        <dbReference type="PROSITE" id="PS50001"/>
    </source>
</evidence>
<dbReference type="InterPro" id="IPR036860">
    <property type="entry name" value="SH2_dom_sf"/>
</dbReference>
<organism evidence="13 14">
    <name type="scientific">Gallus gallus</name>
    <name type="common">Chicken</name>
    <dbReference type="NCBI Taxonomy" id="9031"/>
    <lineage>
        <taxon>Eukaryota</taxon>
        <taxon>Metazoa</taxon>
        <taxon>Chordata</taxon>
        <taxon>Craniata</taxon>
        <taxon>Vertebrata</taxon>
        <taxon>Euteleostomi</taxon>
        <taxon>Archelosauria</taxon>
        <taxon>Archosauria</taxon>
        <taxon>Dinosauria</taxon>
        <taxon>Saurischia</taxon>
        <taxon>Theropoda</taxon>
        <taxon>Coelurosauria</taxon>
        <taxon>Aves</taxon>
        <taxon>Neognathae</taxon>
        <taxon>Galloanserae</taxon>
        <taxon>Galliformes</taxon>
        <taxon>Phasianidae</taxon>
        <taxon>Phasianinae</taxon>
        <taxon>Gallus</taxon>
    </lineage>
</organism>
<keyword evidence="9" id="KW-0443">Lipid metabolism</keyword>
<dbReference type="GO" id="GO:0016042">
    <property type="term" value="P:lipid catabolic process"/>
    <property type="evidence" value="ECO:0007669"/>
    <property type="project" value="UniProtKB-KW"/>
</dbReference>
<evidence type="ECO:0000256" key="10">
    <source>
        <dbReference type="ARBA" id="ARBA00023224"/>
    </source>
</evidence>
<evidence type="ECO:0000256" key="1">
    <source>
        <dbReference type="ARBA" id="ARBA00001913"/>
    </source>
</evidence>
<evidence type="ECO:0000256" key="5">
    <source>
        <dbReference type="ARBA" id="ARBA00022801"/>
    </source>
</evidence>
<evidence type="ECO:0000256" key="2">
    <source>
        <dbReference type="ARBA" id="ARBA00012368"/>
    </source>
</evidence>
<keyword evidence="6" id="KW-0106">Calcium</keyword>
<dbReference type="Gene3D" id="3.30.505.10">
    <property type="entry name" value="SH2 domain"/>
    <property type="match status" value="1"/>
</dbReference>
<dbReference type="SMART" id="SM00252">
    <property type="entry name" value="SH2"/>
    <property type="match status" value="1"/>
</dbReference>
<keyword evidence="4" id="KW-0677">Repeat</keyword>
<dbReference type="GO" id="GO:0007165">
    <property type="term" value="P:signal transduction"/>
    <property type="evidence" value="ECO:0007669"/>
    <property type="project" value="UniProtKB-KW"/>
</dbReference>
<evidence type="ECO:0000313" key="13">
    <source>
        <dbReference type="Ensembl" id="ENSGALP00010018281.1"/>
    </source>
</evidence>
<evidence type="ECO:0000256" key="11">
    <source>
        <dbReference type="PROSITE-ProRule" id="PRU00191"/>
    </source>
</evidence>
<comment type="cofactor">
    <cofactor evidence="1">
        <name>Ca(2+)</name>
        <dbReference type="ChEBI" id="CHEBI:29108"/>
    </cofactor>
</comment>
<keyword evidence="7" id="KW-0442">Lipid degradation</keyword>
<sequence length="188" mass="21358">MVSPQEADCQTVADSITYIWNPIYIVSTGSRRGSRSTQKEVSANIELHLEQDWYHGKLGAGCGGRHIAEQRVMEYCAEMEAPDGSFLVRESGTYVGDYVLSIWWDGKVQHIHIRWQQDADVHRFFLTDNLVFDSLYDLITHYKEMPMSANTGISGFLDLCRRRLFSLPVPYPLHLPPFASNAISNSSL</sequence>
<dbReference type="EC" id="3.1.4.11" evidence="2"/>
<evidence type="ECO:0000256" key="7">
    <source>
        <dbReference type="ARBA" id="ARBA00022963"/>
    </source>
</evidence>
<evidence type="ECO:0000256" key="3">
    <source>
        <dbReference type="ARBA" id="ARBA00022443"/>
    </source>
</evidence>
<keyword evidence="3" id="KW-0728">SH3 domain</keyword>
<reference evidence="13" key="2">
    <citation type="submission" date="2025-08" db="UniProtKB">
        <authorList>
            <consortium name="Ensembl"/>
        </authorList>
    </citation>
    <scope>IDENTIFICATION</scope>
    <source>
        <strain evidence="13">broiler</strain>
    </source>
</reference>
<proteinExistence type="predicted"/>
<accession>A0A8V0YQ57</accession>
<reference evidence="13" key="1">
    <citation type="submission" date="2020-11" db="EMBL/GenBank/DDBJ databases">
        <title>Gallus gallus (Chicken) genome, bGalGal1, GRCg7b, maternal haplotype autosomes + Z &amp; W.</title>
        <authorList>
            <person name="Warren W."/>
            <person name="Formenti G."/>
            <person name="Fedrigo O."/>
            <person name="Haase B."/>
            <person name="Mountcastle J."/>
            <person name="Balacco J."/>
            <person name="Tracey A."/>
            <person name="Schneider V."/>
            <person name="Okimoto R."/>
            <person name="Cheng H."/>
            <person name="Hawken R."/>
            <person name="Howe K."/>
            <person name="Jarvis E.D."/>
        </authorList>
    </citation>
    <scope>NUCLEOTIDE SEQUENCE [LARGE SCALE GENOMIC DNA]</scope>
    <source>
        <strain evidence="13">Broiler</strain>
    </source>
</reference>
<dbReference type="PROSITE" id="PS50001">
    <property type="entry name" value="SH2"/>
    <property type="match status" value="1"/>
</dbReference>
<dbReference type="InterPro" id="IPR051184">
    <property type="entry name" value="Tyrosine-phos_adapter"/>
</dbReference>
<keyword evidence="5" id="KW-0378">Hydrolase</keyword>
<dbReference type="Ensembl" id="ENSGALT00010031347.1">
    <property type="protein sequence ID" value="ENSGALP00010018281.1"/>
    <property type="gene ID" value="ENSGALG00010013074.1"/>
</dbReference>
<dbReference type="OrthoDB" id="9427486at2759"/>
<keyword evidence="8 11" id="KW-0727">SH2 domain</keyword>
<evidence type="ECO:0000256" key="8">
    <source>
        <dbReference type="ARBA" id="ARBA00022999"/>
    </source>
</evidence>
<gene>
    <name evidence="13" type="primary">LOC100857609</name>
</gene>
<dbReference type="GeneTree" id="ENSGT00950000185344"/>
<dbReference type="PRINTS" id="PR00401">
    <property type="entry name" value="SH2DOMAIN"/>
</dbReference>
<dbReference type="GO" id="GO:0004435">
    <property type="term" value="F:phosphatidylinositol-4,5-bisphosphate phospholipase C activity"/>
    <property type="evidence" value="ECO:0007669"/>
    <property type="project" value="UniProtKB-EC"/>
</dbReference>
<dbReference type="SUPFAM" id="SSF55550">
    <property type="entry name" value="SH2 domain"/>
    <property type="match status" value="1"/>
</dbReference>
<dbReference type="InterPro" id="IPR000980">
    <property type="entry name" value="SH2"/>
</dbReference>
<reference evidence="13" key="3">
    <citation type="submission" date="2025-09" db="UniProtKB">
        <authorList>
            <consortium name="Ensembl"/>
        </authorList>
    </citation>
    <scope>IDENTIFICATION</scope>
    <source>
        <strain evidence="13">broiler</strain>
    </source>
</reference>
<keyword evidence="14" id="KW-1185">Reference proteome</keyword>
<evidence type="ECO:0000256" key="6">
    <source>
        <dbReference type="ARBA" id="ARBA00022837"/>
    </source>
</evidence>
<feature type="domain" description="SH2" evidence="12">
    <location>
        <begin position="53"/>
        <end position="169"/>
    </location>
</feature>
<dbReference type="PANTHER" id="PTHR19969">
    <property type="entry name" value="SH2-SH3 ADAPTOR PROTEIN-RELATED"/>
    <property type="match status" value="1"/>
</dbReference>
<dbReference type="Proteomes" id="UP000000539">
    <property type="component" value="Chromosome 13"/>
</dbReference>
<evidence type="ECO:0000256" key="4">
    <source>
        <dbReference type="ARBA" id="ARBA00022737"/>
    </source>
</evidence>
<evidence type="ECO:0000313" key="14">
    <source>
        <dbReference type="Proteomes" id="UP000000539"/>
    </source>
</evidence>
<dbReference type="FunFam" id="3.30.505.10:FF:000011">
    <property type="entry name" value="1-phosphatidylinositol 4,5-bisphosphate phosphodiesterase gamma"/>
    <property type="match status" value="1"/>
</dbReference>
<dbReference type="FunCoup" id="A0A8V0YQ57">
    <property type="interactions" value="107"/>
</dbReference>
<evidence type="ECO:0000256" key="9">
    <source>
        <dbReference type="ARBA" id="ARBA00023098"/>
    </source>
</evidence>
<dbReference type="PANTHER" id="PTHR19969:SF8">
    <property type="entry name" value="ADAPTER MOLECULE CRK"/>
    <property type="match status" value="1"/>
</dbReference>
<dbReference type="Pfam" id="PF00017">
    <property type="entry name" value="SH2"/>
    <property type="match status" value="1"/>
</dbReference>
<dbReference type="AlphaFoldDB" id="A0A8V0YQ57"/>